<dbReference type="Pfam" id="PF02021">
    <property type="entry name" value="UPF0102"/>
    <property type="match status" value="1"/>
</dbReference>
<dbReference type="GO" id="GO:0004519">
    <property type="term" value="F:endonuclease activity"/>
    <property type="evidence" value="ECO:0007669"/>
    <property type="project" value="UniProtKB-KW"/>
</dbReference>
<dbReference type="NCBIfam" id="TIGR00252">
    <property type="entry name" value="YraN family protein"/>
    <property type="match status" value="1"/>
</dbReference>
<comment type="similarity">
    <text evidence="1 2">Belongs to the UPF0102 family.</text>
</comment>
<sequence>MARFSACPTPTLSDDPRHVSGRAAEALAREHLQDHGLRLIEQNWRGKRGELDLVMLDGDTVVFAEVRYRKHSAWGGAVESVDWRKRDKLIATATQFLQQEKRWAKHPCRFDVIAVGHGTPASLQWIRNAFDS</sequence>
<dbReference type="AlphaFoldDB" id="A0A1I1VHT9"/>
<evidence type="ECO:0000256" key="1">
    <source>
        <dbReference type="ARBA" id="ARBA00006738"/>
    </source>
</evidence>
<dbReference type="InterPro" id="IPR011335">
    <property type="entry name" value="Restrct_endonuc-II-like"/>
</dbReference>
<evidence type="ECO:0000256" key="2">
    <source>
        <dbReference type="HAMAP-Rule" id="MF_00048"/>
    </source>
</evidence>
<evidence type="ECO:0000313" key="4">
    <source>
        <dbReference type="Proteomes" id="UP000243950"/>
    </source>
</evidence>
<dbReference type="InterPro" id="IPR003509">
    <property type="entry name" value="UPF0102_YraN-like"/>
</dbReference>
<reference evidence="4" key="1">
    <citation type="submission" date="2016-10" db="EMBL/GenBank/DDBJ databases">
        <authorList>
            <person name="Varghese N."/>
            <person name="Submissions S."/>
        </authorList>
    </citation>
    <scope>NUCLEOTIDE SEQUENCE [LARGE SCALE GENOMIC DNA]</scope>
    <source>
        <strain evidence="4">JCM 2783</strain>
    </source>
</reference>
<proteinExistence type="inferred from homology"/>
<accession>A0A1I1VHT9</accession>
<dbReference type="Proteomes" id="UP000243950">
    <property type="component" value="Unassembled WGS sequence"/>
</dbReference>
<keyword evidence="3" id="KW-0540">Nuclease</keyword>
<protein>
    <recommendedName>
        <fullName evidence="2">UPF0102 protein SAMN05216372_104369</fullName>
    </recommendedName>
</protein>
<keyword evidence="4" id="KW-1185">Reference proteome</keyword>
<gene>
    <name evidence="3" type="ORF">SAMN05216372_104369</name>
</gene>
<dbReference type="Gene3D" id="3.40.1350.10">
    <property type="match status" value="1"/>
</dbReference>
<dbReference type="NCBIfam" id="NF009150">
    <property type="entry name" value="PRK12497.1-3"/>
    <property type="match status" value="1"/>
</dbReference>
<dbReference type="RefSeq" id="WP_093504283.1">
    <property type="nucleotide sequence ID" value="NZ_BSSG01000003.1"/>
</dbReference>
<dbReference type="EMBL" id="FOMO01000004">
    <property type="protein sequence ID" value="SFD82587.1"/>
    <property type="molecule type" value="Genomic_DNA"/>
</dbReference>
<dbReference type="GO" id="GO:0003676">
    <property type="term" value="F:nucleic acid binding"/>
    <property type="evidence" value="ECO:0007669"/>
    <property type="project" value="InterPro"/>
</dbReference>
<organism evidence="3 4">
    <name type="scientific">Pseudomonas straminea</name>
    <dbReference type="NCBI Taxonomy" id="47882"/>
    <lineage>
        <taxon>Bacteria</taxon>
        <taxon>Pseudomonadati</taxon>
        <taxon>Pseudomonadota</taxon>
        <taxon>Gammaproteobacteria</taxon>
        <taxon>Pseudomonadales</taxon>
        <taxon>Pseudomonadaceae</taxon>
        <taxon>Phytopseudomonas</taxon>
    </lineage>
</organism>
<dbReference type="InterPro" id="IPR011856">
    <property type="entry name" value="tRNA_endonuc-like_dom_sf"/>
</dbReference>
<keyword evidence="3" id="KW-0255">Endonuclease</keyword>
<evidence type="ECO:0000313" key="3">
    <source>
        <dbReference type="EMBL" id="SFD82587.1"/>
    </source>
</evidence>
<dbReference type="PANTHER" id="PTHR34039">
    <property type="entry name" value="UPF0102 PROTEIN YRAN"/>
    <property type="match status" value="1"/>
</dbReference>
<dbReference type="PANTHER" id="PTHR34039:SF1">
    <property type="entry name" value="UPF0102 PROTEIN YRAN"/>
    <property type="match status" value="1"/>
</dbReference>
<dbReference type="HAMAP" id="MF_00048">
    <property type="entry name" value="UPF0102"/>
    <property type="match status" value="1"/>
</dbReference>
<name>A0A1I1VHT9_PSEOC</name>
<dbReference type="SUPFAM" id="SSF52980">
    <property type="entry name" value="Restriction endonuclease-like"/>
    <property type="match status" value="1"/>
</dbReference>
<keyword evidence="3" id="KW-0378">Hydrolase</keyword>